<proteinExistence type="predicted"/>
<dbReference type="AlphaFoldDB" id="A0A4Z0M291"/>
<reference evidence="1 2" key="1">
    <citation type="submission" date="2018-03" db="EMBL/GenBank/DDBJ databases">
        <title>Non-Typhoidal Salmonella genome sequencing and assembly.</title>
        <authorList>
            <person name="Matchawe C."/>
        </authorList>
    </citation>
    <scope>NUCLEOTIDE SEQUENCE [LARGE SCALE GENOMIC DNA]</scope>
    <source>
        <strain evidence="1 2">22sa</strain>
    </source>
</reference>
<feature type="non-terminal residue" evidence="1">
    <location>
        <position position="95"/>
    </location>
</feature>
<evidence type="ECO:0000313" key="2">
    <source>
        <dbReference type="Proteomes" id="UP000298196"/>
    </source>
</evidence>
<protein>
    <submittedName>
        <fullName evidence="1">Nitrate reductase subunit alpha</fullName>
    </submittedName>
</protein>
<feature type="non-terminal residue" evidence="1">
    <location>
        <position position="1"/>
    </location>
</feature>
<comment type="caution">
    <text evidence="1">The sequence shown here is derived from an EMBL/GenBank/DDBJ whole genome shotgun (WGS) entry which is preliminary data.</text>
</comment>
<organism evidence="1 2">
    <name type="scientific">Salmonella enterica subsp. enterica serovar Poona</name>
    <dbReference type="NCBI Taxonomy" id="436295"/>
    <lineage>
        <taxon>Bacteria</taxon>
        <taxon>Pseudomonadati</taxon>
        <taxon>Pseudomonadota</taxon>
        <taxon>Gammaproteobacteria</taxon>
        <taxon>Enterobacterales</taxon>
        <taxon>Enterobacteriaceae</taxon>
        <taxon>Salmonella</taxon>
    </lineage>
</organism>
<dbReference type="SUPFAM" id="SSF53706">
    <property type="entry name" value="Formate dehydrogenase/DMSO reductase, domains 1-3"/>
    <property type="match status" value="1"/>
</dbReference>
<dbReference type="Gene3D" id="3.40.50.12440">
    <property type="match status" value="1"/>
</dbReference>
<dbReference type="Proteomes" id="UP000298196">
    <property type="component" value="Unassembled WGS sequence"/>
</dbReference>
<evidence type="ECO:0000313" key="1">
    <source>
        <dbReference type="EMBL" id="TGD73722.1"/>
    </source>
</evidence>
<accession>A0A4Z0M291</accession>
<dbReference type="EMBL" id="PYKI01001568">
    <property type="protein sequence ID" value="TGD73722.1"/>
    <property type="molecule type" value="Genomic_DNA"/>
</dbReference>
<keyword evidence="2" id="KW-1185">Reference proteome</keyword>
<sequence length="95" mass="10966">QLAINKEDEKIRFLDIQAQPRKIISSPTWSGLESEHVSYNAGYTNVHDLIPGRTWSGRQQLYQDHAWMRAFGESLVAYRPPIDSRRVCGRRDSPP</sequence>
<name>A0A4Z0M291_SALET</name>
<gene>
    <name evidence="1" type="ORF">C9F07_15015</name>
</gene>